<accession>A0A1L7I328</accession>
<dbReference type="SUPFAM" id="SSF46785">
    <property type="entry name" value="Winged helix' DNA-binding domain"/>
    <property type="match status" value="1"/>
</dbReference>
<keyword evidence="7" id="KW-0805">Transcription regulation</keyword>
<dbReference type="InterPro" id="IPR022687">
    <property type="entry name" value="HTH_DTXR"/>
</dbReference>
<keyword evidence="9" id="KW-0010">Activator</keyword>
<dbReference type="Pfam" id="PF02742">
    <property type="entry name" value="Fe_dep_repr_C"/>
    <property type="match status" value="1"/>
</dbReference>
<dbReference type="GO" id="GO:0003700">
    <property type="term" value="F:DNA-binding transcription factor activity"/>
    <property type="evidence" value="ECO:0007669"/>
    <property type="project" value="InterPro"/>
</dbReference>
<dbReference type="InterPro" id="IPR036421">
    <property type="entry name" value="Fe_dep_repressor_sf"/>
</dbReference>
<dbReference type="GO" id="GO:0003677">
    <property type="term" value="F:DNA binding"/>
    <property type="evidence" value="ECO:0007669"/>
    <property type="project" value="UniProtKB-KW"/>
</dbReference>
<proteinExistence type="inferred from homology"/>
<dbReference type="InterPro" id="IPR038157">
    <property type="entry name" value="FeoA_core_dom"/>
</dbReference>
<dbReference type="SUPFAM" id="SSF47979">
    <property type="entry name" value="Iron-dependent repressor protein, dimerization domain"/>
    <property type="match status" value="1"/>
</dbReference>
<evidence type="ECO:0000256" key="6">
    <source>
        <dbReference type="ARBA" id="ARBA00022491"/>
    </source>
</evidence>
<dbReference type="EMBL" id="CP016359">
    <property type="protein sequence ID" value="APU68009.1"/>
    <property type="molecule type" value="Genomic_DNA"/>
</dbReference>
<dbReference type="InterPro" id="IPR007167">
    <property type="entry name" value="Fe-transptr_FeoA-like"/>
</dbReference>
<dbReference type="PANTHER" id="PTHR33238:SF11">
    <property type="entry name" value="TRANSCRIPTIONAL REGULATOR MNTR"/>
    <property type="match status" value="1"/>
</dbReference>
<evidence type="ECO:0000256" key="5">
    <source>
        <dbReference type="ARBA" id="ARBA00022490"/>
    </source>
</evidence>
<gene>
    <name evidence="14" type="ORF">GRFL_1285</name>
</gene>
<evidence type="ECO:0000256" key="2">
    <source>
        <dbReference type="ARBA" id="ARBA00007871"/>
    </source>
</evidence>
<dbReference type="STRING" id="1229726.GRFL_1285"/>
<protein>
    <recommendedName>
        <fullName evidence="4">Transcriptional regulator MntR</fullName>
    </recommendedName>
    <alternativeName>
        <fullName evidence="13">Manganese transport regulator</fullName>
    </alternativeName>
</protein>
<dbReference type="KEGG" id="gfl:GRFL_1285"/>
<evidence type="ECO:0000256" key="4">
    <source>
        <dbReference type="ARBA" id="ARBA00022386"/>
    </source>
</evidence>
<keyword evidence="15" id="KW-1185">Reference proteome</keyword>
<keyword evidence="8" id="KW-0238">DNA-binding</keyword>
<evidence type="ECO:0000313" key="15">
    <source>
        <dbReference type="Proteomes" id="UP000186230"/>
    </source>
</evidence>
<evidence type="ECO:0000256" key="12">
    <source>
        <dbReference type="ARBA" id="ARBA00025185"/>
    </source>
</evidence>
<evidence type="ECO:0000256" key="7">
    <source>
        <dbReference type="ARBA" id="ARBA00023015"/>
    </source>
</evidence>
<keyword evidence="11" id="KW-0464">Manganese</keyword>
<dbReference type="GO" id="GO:0005737">
    <property type="term" value="C:cytoplasm"/>
    <property type="evidence" value="ECO:0007669"/>
    <property type="project" value="UniProtKB-SubCell"/>
</dbReference>
<dbReference type="SMART" id="SM00529">
    <property type="entry name" value="HTH_DTXR"/>
    <property type="match status" value="1"/>
</dbReference>
<dbReference type="Gene3D" id="1.10.10.10">
    <property type="entry name" value="Winged helix-like DNA-binding domain superfamily/Winged helix DNA-binding domain"/>
    <property type="match status" value="1"/>
</dbReference>
<dbReference type="PROSITE" id="PS50944">
    <property type="entry name" value="HTH_DTXR"/>
    <property type="match status" value="1"/>
</dbReference>
<name>A0A1L7I328_9FLAO</name>
<evidence type="ECO:0000256" key="13">
    <source>
        <dbReference type="ARBA" id="ARBA00032593"/>
    </source>
</evidence>
<dbReference type="Gene3D" id="2.30.30.90">
    <property type="match status" value="1"/>
</dbReference>
<evidence type="ECO:0000256" key="11">
    <source>
        <dbReference type="ARBA" id="ARBA00023211"/>
    </source>
</evidence>
<comment type="similarity">
    <text evidence="2">Belongs to the DtxR/MntR family.</text>
</comment>
<dbReference type="InterPro" id="IPR036388">
    <property type="entry name" value="WH-like_DNA-bd_sf"/>
</dbReference>
<organism evidence="14 15">
    <name type="scientific">Christiangramia flava JLT2011</name>
    <dbReference type="NCBI Taxonomy" id="1229726"/>
    <lineage>
        <taxon>Bacteria</taxon>
        <taxon>Pseudomonadati</taxon>
        <taxon>Bacteroidota</taxon>
        <taxon>Flavobacteriia</taxon>
        <taxon>Flavobacteriales</taxon>
        <taxon>Flavobacteriaceae</taxon>
        <taxon>Christiangramia</taxon>
    </lineage>
</organism>
<dbReference type="InterPro" id="IPR022689">
    <property type="entry name" value="Iron_dep_repressor"/>
</dbReference>
<dbReference type="AlphaFoldDB" id="A0A1L7I328"/>
<dbReference type="InterPro" id="IPR001367">
    <property type="entry name" value="Fe_dep_repressor"/>
</dbReference>
<comment type="subcellular location">
    <subcellularLocation>
        <location evidence="1">Cytoplasm</location>
    </subcellularLocation>
</comment>
<reference evidence="14 15" key="1">
    <citation type="submission" date="2016-07" db="EMBL/GenBank/DDBJ databases">
        <title>Multi-omics approach to identify versatile polysaccharide utilization systems of a marine flavobacterium Gramella flava.</title>
        <authorList>
            <person name="Tang K."/>
        </authorList>
    </citation>
    <scope>NUCLEOTIDE SEQUENCE [LARGE SCALE GENOMIC DNA]</scope>
    <source>
        <strain evidence="14 15">JLT2011</strain>
    </source>
</reference>
<dbReference type="Pfam" id="PF01325">
    <property type="entry name" value="Fe_dep_repress"/>
    <property type="match status" value="1"/>
</dbReference>
<dbReference type="Gene3D" id="1.10.60.10">
    <property type="entry name" value="Iron dependent repressor, metal binding and dimerisation domain"/>
    <property type="match status" value="1"/>
</dbReference>
<evidence type="ECO:0000256" key="8">
    <source>
        <dbReference type="ARBA" id="ARBA00023125"/>
    </source>
</evidence>
<dbReference type="InterPro" id="IPR050536">
    <property type="entry name" value="DtxR_MntR_Metal-Reg"/>
</dbReference>
<dbReference type="PANTHER" id="PTHR33238">
    <property type="entry name" value="IRON (METAL) DEPENDENT REPRESSOR, DTXR FAMILY"/>
    <property type="match status" value="1"/>
</dbReference>
<dbReference type="Pfam" id="PF04023">
    <property type="entry name" value="FeoA"/>
    <property type="match status" value="1"/>
</dbReference>
<dbReference type="Proteomes" id="UP000186230">
    <property type="component" value="Chromosome"/>
</dbReference>
<comment type="subunit">
    <text evidence="3">Homodimer.</text>
</comment>
<dbReference type="SMART" id="SM00899">
    <property type="entry name" value="FeoA"/>
    <property type="match status" value="1"/>
</dbReference>
<dbReference type="GO" id="GO:0046914">
    <property type="term" value="F:transition metal ion binding"/>
    <property type="evidence" value="ECO:0007669"/>
    <property type="project" value="InterPro"/>
</dbReference>
<sequence length="238" mass="27393">MIVSIKKCIFGYRKYTWMISLSEENYLKAIFHLETTFKKGVSTNALAEEMETKASSVTDMVKRLSEKKLVNYKKYQGVKLSPKGRATAVEIIRKHRLWECFLVEKLNFNWDEVHEVAEQLEHVKSEKLTREIDRFLGFPKTDPHGDPIPDVEGNFIKTSRALLMECDEGETVVIVGVKDSSTAFLRFLDKNNLKLGSKMKLMHKEDFDDSVLVETETGELHLSKKIAANLFIRLTNES</sequence>
<keyword evidence="5" id="KW-0963">Cytoplasm</keyword>
<evidence type="ECO:0000256" key="9">
    <source>
        <dbReference type="ARBA" id="ARBA00023159"/>
    </source>
</evidence>
<comment type="function">
    <text evidence="12">In the presence of manganese, represses expression of mntH and mntS. Up-regulates expression of mntP.</text>
</comment>
<dbReference type="GO" id="GO:0046983">
    <property type="term" value="F:protein dimerization activity"/>
    <property type="evidence" value="ECO:0007669"/>
    <property type="project" value="InterPro"/>
</dbReference>
<keyword evidence="10" id="KW-0804">Transcription</keyword>
<keyword evidence="6" id="KW-0678">Repressor</keyword>
<dbReference type="InterPro" id="IPR036390">
    <property type="entry name" value="WH_DNA-bd_sf"/>
</dbReference>
<evidence type="ECO:0000256" key="1">
    <source>
        <dbReference type="ARBA" id="ARBA00004496"/>
    </source>
</evidence>
<evidence type="ECO:0000256" key="10">
    <source>
        <dbReference type="ARBA" id="ARBA00023163"/>
    </source>
</evidence>
<evidence type="ECO:0000313" key="14">
    <source>
        <dbReference type="EMBL" id="APU68009.1"/>
    </source>
</evidence>
<evidence type="ECO:0000256" key="3">
    <source>
        <dbReference type="ARBA" id="ARBA00011738"/>
    </source>
</evidence>